<keyword evidence="4" id="KW-1185">Reference proteome</keyword>
<dbReference type="InterPro" id="IPR050781">
    <property type="entry name" value="CWC22_splicing_factor"/>
</dbReference>
<dbReference type="PANTHER" id="PTHR18034:SF4">
    <property type="entry name" value="NUCLEOLAR MIF4G DOMAIN-CONTAINING PROTEIN 1"/>
    <property type="match status" value="1"/>
</dbReference>
<accession>A0A9N8WAU3</accession>
<feature type="region of interest" description="Disordered" evidence="2">
    <location>
        <begin position="337"/>
        <end position="411"/>
    </location>
</feature>
<feature type="compositionally biased region" description="Basic and acidic residues" evidence="2">
    <location>
        <begin position="37"/>
        <end position="49"/>
    </location>
</feature>
<dbReference type="GO" id="GO:0042274">
    <property type="term" value="P:ribosomal small subunit biogenesis"/>
    <property type="evidence" value="ECO:0007669"/>
    <property type="project" value="TreeGrafter"/>
</dbReference>
<evidence type="ECO:0000256" key="2">
    <source>
        <dbReference type="SAM" id="MobiDB-lite"/>
    </source>
</evidence>
<feature type="region of interest" description="Disordered" evidence="2">
    <location>
        <begin position="1"/>
        <end position="75"/>
    </location>
</feature>
<feature type="compositionally biased region" description="Basic residues" evidence="2">
    <location>
        <begin position="64"/>
        <end position="75"/>
    </location>
</feature>
<dbReference type="PANTHER" id="PTHR18034">
    <property type="entry name" value="CELL CYCLE CONTROL PROTEIN CWF22-RELATED"/>
    <property type="match status" value="1"/>
</dbReference>
<dbReference type="OrthoDB" id="2449922at2759"/>
<feature type="compositionally biased region" description="Basic and acidic residues" evidence="2">
    <location>
        <begin position="659"/>
        <end position="676"/>
    </location>
</feature>
<dbReference type="EMBL" id="CAJVPJ010000133">
    <property type="protein sequence ID" value="CAG8483454.1"/>
    <property type="molecule type" value="Genomic_DNA"/>
</dbReference>
<evidence type="ECO:0000313" key="3">
    <source>
        <dbReference type="EMBL" id="CAG8483454.1"/>
    </source>
</evidence>
<feature type="region of interest" description="Disordered" evidence="2">
    <location>
        <begin position="647"/>
        <end position="681"/>
    </location>
</feature>
<name>A0A9N8WAU3_9GLOM</name>
<comment type="caution">
    <text evidence="3">The sequence shown here is derived from an EMBL/GenBank/DDBJ whole genome shotgun (WGS) entry which is preliminary data.</text>
</comment>
<evidence type="ECO:0000313" key="4">
    <source>
        <dbReference type="Proteomes" id="UP000789572"/>
    </source>
</evidence>
<feature type="compositionally biased region" description="Basic and acidic residues" evidence="2">
    <location>
        <begin position="337"/>
        <end position="409"/>
    </location>
</feature>
<feature type="compositionally biased region" description="Polar residues" evidence="2">
    <location>
        <begin position="8"/>
        <end position="20"/>
    </location>
</feature>
<evidence type="ECO:0000256" key="1">
    <source>
        <dbReference type="SAM" id="Coils"/>
    </source>
</evidence>
<dbReference type="AlphaFoldDB" id="A0A9N8WAU3"/>
<keyword evidence="1" id="KW-0175">Coiled coil</keyword>
<sequence length="704" mass="79540">MGKKSKNKTQLSEQHLSVNGQKGGKKNDLPPTPPPDTENKDLKPEEPPNKPKTVTGGGSATERGKKKSAKSNKKKSKGTISKLLGQITLKRLFFAYVFYVVLVCSDITPSELESSPANQFICTNGLSRYILKNDLFKKYIEPSITLAKVSVEEQVQPLYETHGKPVYAAIEPYWQSAYSYYVEYVKIPATLLWRDVKKFYNNNAKEHVDKYYGQLSHAIGPYAAQGKKQVVIVYDAGVLKYKTVILPWYKKNVSPVWAKGWDKSTEFYYTTARPTAVDGWEKTKQYYSEVAVPAYLKHVHPHIIAVIDFIKEKYEILFEDPAERKAKEEAERRAKEEAERKIKEEAERQARAKKEAERRAKEEAERKIREAERKAKEEAERKAKEEAERKAREEAERKAKEEAERKAKQEANAALDIAAKSELERYQDTASLSILDFKTEIENLAKARMGEIATEITNLQSFADNQVSSIKTHTDKLLADPTKNVTDKTHALNVALKEIMDSLKTKSKEIKKKSKEAIENVRSEINIKREAEELNVENQSSEVNFNLDTLVKKYPKANPNRLSQTRSQVEADVAQSKKSIGIITDKVLDKLGETKIQEITSVTTDALERIKSARALSDKAFQQQHEELVKLQFEAELAEQVEAAVREKQDVAGKSADATTKEADGKDKIAKSEKPASDAGNVKIVDEADEDEAVFEKLMAGYPA</sequence>
<protein>
    <submittedName>
        <fullName evidence="3">621_t:CDS:1</fullName>
    </submittedName>
</protein>
<organism evidence="3 4">
    <name type="scientific">Paraglomus occultum</name>
    <dbReference type="NCBI Taxonomy" id="144539"/>
    <lineage>
        <taxon>Eukaryota</taxon>
        <taxon>Fungi</taxon>
        <taxon>Fungi incertae sedis</taxon>
        <taxon>Mucoromycota</taxon>
        <taxon>Glomeromycotina</taxon>
        <taxon>Glomeromycetes</taxon>
        <taxon>Paraglomerales</taxon>
        <taxon>Paraglomeraceae</taxon>
        <taxon>Paraglomus</taxon>
    </lineage>
</organism>
<proteinExistence type="predicted"/>
<dbReference type="Proteomes" id="UP000789572">
    <property type="component" value="Unassembled WGS sequence"/>
</dbReference>
<dbReference type="GO" id="GO:0005730">
    <property type="term" value="C:nucleolus"/>
    <property type="evidence" value="ECO:0007669"/>
    <property type="project" value="TreeGrafter"/>
</dbReference>
<reference evidence="3" key="1">
    <citation type="submission" date="2021-06" db="EMBL/GenBank/DDBJ databases">
        <authorList>
            <person name="Kallberg Y."/>
            <person name="Tangrot J."/>
            <person name="Rosling A."/>
        </authorList>
    </citation>
    <scope>NUCLEOTIDE SEQUENCE</scope>
    <source>
        <strain evidence="3">IA702</strain>
    </source>
</reference>
<gene>
    <name evidence="3" type="ORF">POCULU_LOCUS1677</name>
</gene>
<dbReference type="GO" id="GO:0003723">
    <property type="term" value="F:RNA binding"/>
    <property type="evidence" value="ECO:0007669"/>
    <property type="project" value="TreeGrafter"/>
</dbReference>
<feature type="coiled-coil region" evidence="1">
    <location>
        <begin position="496"/>
        <end position="531"/>
    </location>
</feature>